<evidence type="ECO:0000256" key="3">
    <source>
        <dbReference type="ARBA" id="ARBA00022963"/>
    </source>
</evidence>
<dbReference type="CDD" id="cd01837">
    <property type="entry name" value="SGNH_plant_lipase_like"/>
    <property type="match status" value="1"/>
</dbReference>
<dbReference type="Proteomes" id="UP001165190">
    <property type="component" value="Unassembled WGS sequence"/>
</dbReference>
<dbReference type="SUPFAM" id="SSF52266">
    <property type="entry name" value="SGNH hydrolase"/>
    <property type="match status" value="1"/>
</dbReference>
<dbReference type="InterPro" id="IPR051058">
    <property type="entry name" value="GDSL_Est/Lipase"/>
</dbReference>
<evidence type="ECO:0000256" key="4">
    <source>
        <dbReference type="ARBA" id="ARBA00023098"/>
    </source>
</evidence>
<name>A0A9W7JGP4_HIBTR</name>
<evidence type="ECO:0000256" key="1">
    <source>
        <dbReference type="ARBA" id="ARBA00008668"/>
    </source>
</evidence>
<keyword evidence="2" id="KW-0378">Hydrolase</keyword>
<dbReference type="PANTHER" id="PTHR45648">
    <property type="entry name" value="GDSL LIPASE/ACYLHYDROLASE FAMILY PROTEIN (AFU_ORTHOLOGUE AFUA_4G14700)"/>
    <property type="match status" value="1"/>
</dbReference>
<keyword evidence="6" id="KW-1185">Reference proteome</keyword>
<organism evidence="5 6">
    <name type="scientific">Hibiscus trionum</name>
    <name type="common">Flower of an hour</name>
    <dbReference type="NCBI Taxonomy" id="183268"/>
    <lineage>
        <taxon>Eukaryota</taxon>
        <taxon>Viridiplantae</taxon>
        <taxon>Streptophyta</taxon>
        <taxon>Embryophyta</taxon>
        <taxon>Tracheophyta</taxon>
        <taxon>Spermatophyta</taxon>
        <taxon>Magnoliopsida</taxon>
        <taxon>eudicotyledons</taxon>
        <taxon>Gunneridae</taxon>
        <taxon>Pentapetalae</taxon>
        <taxon>rosids</taxon>
        <taxon>malvids</taxon>
        <taxon>Malvales</taxon>
        <taxon>Malvaceae</taxon>
        <taxon>Malvoideae</taxon>
        <taxon>Hibiscus</taxon>
    </lineage>
</organism>
<dbReference type="InterPro" id="IPR001087">
    <property type="entry name" value="GDSL"/>
</dbReference>
<dbReference type="EMBL" id="BSYR01000069">
    <property type="protein sequence ID" value="GMJ14206.1"/>
    <property type="molecule type" value="Genomic_DNA"/>
</dbReference>
<gene>
    <name evidence="5" type="ORF">HRI_005089800</name>
</gene>
<dbReference type="Pfam" id="PF00657">
    <property type="entry name" value="Lipase_GDSL"/>
    <property type="match status" value="1"/>
</dbReference>
<dbReference type="InterPro" id="IPR036514">
    <property type="entry name" value="SGNH_hydro_sf"/>
</dbReference>
<keyword evidence="3" id="KW-0442">Lipid degradation</keyword>
<comment type="caution">
    <text evidence="5">The sequence shown here is derived from an EMBL/GenBank/DDBJ whole genome shotgun (WGS) entry which is preliminary data.</text>
</comment>
<dbReference type="AlphaFoldDB" id="A0A9W7JGP4"/>
<evidence type="ECO:0000313" key="6">
    <source>
        <dbReference type="Proteomes" id="UP001165190"/>
    </source>
</evidence>
<proteinExistence type="inferred from homology"/>
<comment type="similarity">
    <text evidence="1">Belongs to the 'GDSL' lipolytic enzyme family.</text>
</comment>
<dbReference type="InterPro" id="IPR035669">
    <property type="entry name" value="SGNH_plant_lipase-like"/>
</dbReference>
<reference evidence="5" key="1">
    <citation type="submission" date="2023-05" db="EMBL/GenBank/DDBJ databases">
        <title>Genome and transcriptome analyses reveal genes involved in the formation of fine ridges on petal epidermal cells in Hibiscus trionum.</title>
        <authorList>
            <person name="Koshimizu S."/>
            <person name="Masuda S."/>
            <person name="Ishii T."/>
            <person name="Shirasu K."/>
            <person name="Hoshino A."/>
            <person name="Arita M."/>
        </authorList>
    </citation>
    <scope>NUCLEOTIDE SEQUENCE</scope>
    <source>
        <strain evidence="5">Hamamatsu line</strain>
    </source>
</reference>
<dbReference type="Gene3D" id="3.40.50.1110">
    <property type="entry name" value="SGNH hydrolase"/>
    <property type="match status" value="1"/>
</dbReference>
<evidence type="ECO:0000256" key="2">
    <source>
        <dbReference type="ARBA" id="ARBA00022801"/>
    </source>
</evidence>
<evidence type="ECO:0000313" key="5">
    <source>
        <dbReference type="EMBL" id="GMJ14206.1"/>
    </source>
</evidence>
<sequence>MGIISKKLMIHCLIYQVLVIHLWSPTICFAYNITAFFVFGDSLAEVGNNYYLDTVAKPEFPNGIDFPRGAPSGRYTNSRITADVIGEELGFKDYTPPYLAPNTSGDVILKGVNYASSGAGILQTTGAIYGERLCLGTQVDYFAKTRQDIISRIGAPAAQALLRKSLYFLQIGSNDIIFGENSFGDVNQYVDDVLSKFKNHLTRLYNLDARKIAVSNAPKLGCMPYEIDTHNLTKGCVESLNEVAKLYNIKLKSMIEDLTNNLTGSIFVYIDGYAVAEDTIKNYRSYGFKNANRACCRVSGRHGGLVPCYSRSRFCPDRTKYVFWDPYHPTEPAVLIGAKLLLDGGLEYVSPINIRQLANS</sequence>
<accession>A0A9W7JGP4</accession>
<dbReference type="GO" id="GO:0016042">
    <property type="term" value="P:lipid catabolic process"/>
    <property type="evidence" value="ECO:0007669"/>
    <property type="project" value="UniProtKB-KW"/>
</dbReference>
<protein>
    <submittedName>
        <fullName evidence="5">Uncharacterized protein</fullName>
    </submittedName>
</protein>
<keyword evidence="4" id="KW-0443">Lipid metabolism</keyword>
<dbReference type="OrthoDB" id="1600564at2759"/>
<dbReference type="GO" id="GO:0016788">
    <property type="term" value="F:hydrolase activity, acting on ester bonds"/>
    <property type="evidence" value="ECO:0007669"/>
    <property type="project" value="InterPro"/>
</dbReference>
<dbReference type="PANTHER" id="PTHR45648:SF9">
    <property type="entry name" value="PROLINE-RICH PROTEIN APG, PUTATIVE-RELATED"/>
    <property type="match status" value="1"/>
</dbReference>